<name>A0A2P7YE72_9PEZI</name>
<sequence length="116" mass="13191">MDNPSTAPWGLTISNKDFKRLRDGFEAEDMDQHWRVFSQQLDQDEQIAVHIARCGTDEDFYILKVVAAKDNESAKIEAITWETKHGQPQVSEEEGKEEAVDLCRGMLGCDFESLKA</sequence>
<dbReference type="STRING" id="40998.A0A2P7YE72"/>
<dbReference type="EMBL" id="NHZQ01000447">
    <property type="protein sequence ID" value="PSK34253.1"/>
    <property type="molecule type" value="Genomic_DNA"/>
</dbReference>
<evidence type="ECO:0000313" key="1">
    <source>
        <dbReference type="EMBL" id="PSK34253.1"/>
    </source>
</evidence>
<gene>
    <name evidence="1" type="ORF">B9Z65_8579</name>
</gene>
<keyword evidence="2" id="KW-1185">Reference proteome</keyword>
<proteinExistence type="predicted"/>
<accession>A0A2P7YE72</accession>
<dbReference type="AlphaFoldDB" id="A0A2P7YE72"/>
<reference evidence="1 2" key="1">
    <citation type="submission" date="2017-05" db="EMBL/GenBank/DDBJ databases">
        <title>Draft genome sequence of Elsinoe australis.</title>
        <authorList>
            <person name="Cheng Q."/>
        </authorList>
    </citation>
    <scope>NUCLEOTIDE SEQUENCE [LARGE SCALE GENOMIC DNA]</scope>
    <source>
        <strain evidence="1 2">NL1</strain>
    </source>
</reference>
<organism evidence="1 2">
    <name type="scientific">Elsinoe australis</name>
    <dbReference type="NCBI Taxonomy" id="40998"/>
    <lineage>
        <taxon>Eukaryota</taxon>
        <taxon>Fungi</taxon>
        <taxon>Dikarya</taxon>
        <taxon>Ascomycota</taxon>
        <taxon>Pezizomycotina</taxon>
        <taxon>Dothideomycetes</taxon>
        <taxon>Dothideomycetidae</taxon>
        <taxon>Myriangiales</taxon>
        <taxon>Elsinoaceae</taxon>
        <taxon>Elsinoe</taxon>
    </lineage>
</organism>
<comment type="caution">
    <text evidence="1">The sequence shown here is derived from an EMBL/GenBank/DDBJ whole genome shotgun (WGS) entry which is preliminary data.</text>
</comment>
<dbReference type="Proteomes" id="UP000243723">
    <property type="component" value="Unassembled WGS sequence"/>
</dbReference>
<dbReference type="OrthoDB" id="4521980at2759"/>
<evidence type="ECO:0000313" key="2">
    <source>
        <dbReference type="Proteomes" id="UP000243723"/>
    </source>
</evidence>
<protein>
    <submittedName>
        <fullName evidence="1">Uncharacterized protein</fullName>
    </submittedName>
</protein>